<evidence type="ECO:0000313" key="2">
    <source>
        <dbReference type="EMBL" id="NYJ06783.1"/>
    </source>
</evidence>
<proteinExistence type="predicted"/>
<dbReference type="EMBL" id="JACBZT010000001">
    <property type="protein sequence ID" value="NYJ06783.1"/>
    <property type="molecule type" value="Genomic_DNA"/>
</dbReference>
<dbReference type="InterPro" id="IPR000182">
    <property type="entry name" value="GNAT_dom"/>
</dbReference>
<dbReference type="InterPro" id="IPR016181">
    <property type="entry name" value="Acyl_CoA_acyltransferase"/>
</dbReference>
<gene>
    <name evidence="2" type="ORF">GGQ55_003061</name>
</gene>
<dbReference type="Gene3D" id="3.40.630.30">
    <property type="match status" value="1"/>
</dbReference>
<dbReference type="GO" id="GO:0016747">
    <property type="term" value="F:acyltransferase activity, transferring groups other than amino-acyl groups"/>
    <property type="evidence" value="ECO:0007669"/>
    <property type="project" value="InterPro"/>
</dbReference>
<sequence length="179" mass="19330">MSAVRLVPFTPELLPAVQPWFEHPEVRRRLGGPDWPVRGLALLNAGWGEPFRGKTVLRAHSFLALDHDGAAVAHVGGEVYDRWAVWDPAREEVLAVHPGRAMGSAYVVDPARWGRGIGRATLRALVAAPEVADVEQFLLGIDEDNAASRAAAAAAGFVPLSEEPDAEGIVFVRWTRGDA</sequence>
<feature type="domain" description="N-acetyltransferase" evidence="1">
    <location>
        <begin position="4"/>
        <end position="177"/>
    </location>
</feature>
<dbReference type="Proteomes" id="UP000541969">
    <property type="component" value="Unassembled WGS sequence"/>
</dbReference>
<dbReference type="Pfam" id="PF00583">
    <property type="entry name" value="Acetyltransf_1"/>
    <property type="match status" value="1"/>
</dbReference>
<dbReference type="PROSITE" id="PS51186">
    <property type="entry name" value="GNAT"/>
    <property type="match status" value="1"/>
</dbReference>
<evidence type="ECO:0000313" key="3">
    <source>
        <dbReference type="Proteomes" id="UP000541969"/>
    </source>
</evidence>
<dbReference type="AlphaFoldDB" id="A0A853CLE4"/>
<name>A0A853CLE4_9ACTN</name>
<dbReference type="RefSeq" id="WP_179718152.1">
    <property type="nucleotide sequence ID" value="NZ_JACBZT010000001.1"/>
</dbReference>
<keyword evidence="2" id="KW-0808">Transferase</keyword>
<organism evidence="2 3">
    <name type="scientific">Petropleomorpha daqingensis</name>
    <dbReference type="NCBI Taxonomy" id="2026353"/>
    <lineage>
        <taxon>Bacteria</taxon>
        <taxon>Bacillati</taxon>
        <taxon>Actinomycetota</taxon>
        <taxon>Actinomycetes</taxon>
        <taxon>Geodermatophilales</taxon>
        <taxon>Geodermatophilaceae</taxon>
        <taxon>Petropleomorpha</taxon>
    </lineage>
</organism>
<evidence type="ECO:0000259" key="1">
    <source>
        <dbReference type="PROSITE" id="PS51186"/>
    </source>
</evidence>
<protein>
    <submittedName>
        <fullName evidence="2">RimJ/RimL family protein N-acetyltransferase</fullName>
    </submittedName>
</protein>
<keyword evidence="3" id="KW-1185">Reference proteome</keyword>
<comment type="caution">
    <text evidence="2">The sequence shown here is derived from an EMBL/GenBank/DDBJ whole genome shotgun (WGS) entry which is preliminary data.</text>
</comment>
<accession>A0A853CLE4</accession>
<dbReference type="SUPFAM" id="SSF55729">
    <property type="entry name" value="Acyl-CoA N-acyltransferases (Nat)"/>
    <property type="match status" value="1"/>
</dbReference>
<reference evidence="2 3" key="1">
    <citation type="submission" date="2020-07" db="EMBL/GenBank/DDBJ databases">
        <title>Sequencing the genomes of 1000 actinobacteria strains.</title>
        <authorList>
            <person name="Klenk H.-P."/>
        </authorList>
    </citation>
    <scope>NUCLEOTIDE SEQUENCE [LARGE SCALE GENOMIC DNA]</scope>
    <source>
        <strain evidence="2 3">DSM 104001</strain>
    </source>
</reference>